<dbReference type="CDD" id="cd00041">
    <property type="entry name" value="CUB"/>
    <property type="match status" value="1"/>
</dbReference>
<dbReference type="RefSeq" id="XP_031574398.1">
    <property type="nucleotide sequence ID" value="XM_031718538.1"/>
</dbReference>
<dbReference type="SUPFAM" id="SSF52058">
    <property type="entry name" value="L domain-like"/>
    <property type="match status" value="1"/>
</dbReference>
<feature type="domain" description="CUB" evidence="5">
    <location>
        <begin position="41"/>
        <end position="154"/>
    </location>
</feature>
<dbReference type="InterPro" id="IPR035914">
    <property type="entry name" value="Sperma_CUB_dom_sf"/>
</dbReference>
<dbReference type="PANTHER" id="PTHR24251:SF50">
    <property type="entry name" value="ATTRACTIN-LIKE 1A"/>
    <property type="match status" value="1"/>
</dbReference>
<keyword evidence="3" id="KW-1015">Disulfide bond</keyword>
<dbReference type="PROSITE" id="PS01180">
    <property type="entry name" value="CUB"/>
    <property type="match status" value="1"/>
</dbReference>
<dbReference type="AlphaFoldDB" id="A0A6P8J9G3"/>
<organism evidence="6 7">
    <name type="scientific">Actinia tenebrosa</name>
    <name type="common">Australian red waratah sea anemone</name>
    <dbReference type="NCBI Taxonomy" id="6105"/>
    <lineage>
        <taxon>Eukaryota</taxon>
        <taxon>Metazoa</taxon>
        <taxon>Cnidaria</taxon>
        <taxon>Anthozoa</taxon>
        <taxon>Hexacorallia</taxon>
        <taxon>Actiniaria</taxon>
        <taxon>Actiniidae</taxon>
        <taxon>Actinia</taxon>
    </lineage>
</organism>
<evidence type="ECO:0000313" key="6">
    <source>
        <dbReference type="Proteomes" id="UP000515163"/>
    </source>
</evidence>
<evidence type="ECO:0000313" key="7">
    <source>
        <dbReference type="RefSeq" id="XP_031574398.1"/>
    </source>
</evidence>
<dbReference type="InterPro" id="IPR001611">
    <property type="entry name" value="Leu-rich_rpt"/>
</dbReference>
<evidence type="ECO:0000256" key="1">
    <source>
        <dbReference type="ARBA" id="ARBA00022614"/>
    </source>
</evidence>
<dbReference type="PANTHER" id="PTHR24251">
    <property type="entry name" value="OVOCHYMASE-RELATED"/>
    <property type="match status" value="1"/>
</dbReference>
<evidence type="ECO:0000256" key="2">
    <source>
        <dbReference type="ARBA" id="ARBA00022737"/>
    </source>
</evidence>
<dbReference type="Gene3D" id="2.60.120.290">
    <property type="entry name" value="Spermadhesin, CUB domain"/>
    <property type="match status" value="1"/>
</dbReference>
<dbReference type="SMART" id="SM00042">
    <property type="entry name" value="CUB"/>
    <property type="match status" value="1"/>
</dbReference>
<dbReference type="KEGG" id="aten:116308153"/>
<accession>A0A6P8J9G3</accession>
<dbReference type="Proteomes" id="UP000515163">
    <property type="component" value="Unplaced"/>
</dbReference>
<evidence type="ECO:0000256" key="4">
    <source>
        <dbReference type="PROSITE-ProRule" id="PRU00059"/>
    </source>
</evidence>
<keyword evidence="1" id="KW-0433">Leucine-rich repeat</keyword>
<dbReference type="FunFam" id="2.60.120.290:FF:000005">
    <property type="entry name" value="Procollagen C-endopeptidase enhancer 1"/>
    <property type="match status" value="1"/>
</dbReference>
<dbReference type="PROSITE" id="PS51450">
    <property type="entry name" value="LRR"/>
    <property type="match status" value="1"/>
</dbReference>
<dbReference type="Pfam" id="PF13855">
    <property type="entry name" value="LRR_8"/>
    <property type="match status" value="1"/>
</dbReference>
<dbReference type="OrthoDB" id="28057at2759"/>
<dbReference type="InterPro" id="IPR032675">
    <property type="entry name" value="LRR_dom_sf"/>
</dbReference>
<dbReference type="SMART" id="SM00369">
    <property type="entry name" value="LRR_TYP"/>
    <property type="match status" value="3"/>
</dbReference>
<dbReference type="InterPro" id="IPR000859">
    <property type="entry name" value="CUB_dom"/>
</dbReference>
<proteinExistence type="predicted"/>
<dbReference type="GeneID" id="116308153"/>
<evidence type="ECO:0000259" key="5">
    <source>
        <dbReference type="PROSITE" id="PS01180"/>
    </source>
</evidence>
<dbReference type="Pfam" id="PF00431">
    <property type="entry name" value="CUB"/>
    <property type="match status" value="1"/>
</dbReference>
<comment type="caution">
    <text evidence="4">Lacks conserved residue(s) required for the propagation of feature annotation.</text>
</comment>
<protein>
    <submittedName>
        <fullName evidence="7">Cubilin-like</fullName>
    </submittedName>
</protein>
<sequence length="321" mass="36534">MNLVIEGEMTNRPGLLSIGTLYTSESTSECILNPLSAREACNEILTDRKGYIMSPFYPDSYANDENCSWIIKARKGHVIRLEFKVFELELSPRCSADYVEVYDEDEAQSTSRIGRYCGRRYPQIIQSQSNMLKIVFQSSKSGKGQGFKIYYQMIEGAKDDSCIQDCPSSCNCRRLEDGGIIMASHQLQSIPKRLPKKTNAILFGGNKIYQVKSHAFIKQSYLSLIDLSYNRIFSIEEMSFVNLHSLKTLRLNRNFIKEVQKNRFSGVGGLEVIDFGQNLISSIEMETFSGFPALRALSLRSNKIKGLHKLTFQNNTNLRYL</sequence>
<dbReference type="Gene3D" id="3.80.10.10">
    <property type="entry name" value="Ribonuclease Inhibitor"/>
    <property type="match status" value="1"/>
</dbReference>
<keyword evidence="2" id="KW-0677">Repeat</keyword>
<name>A0A6P8J9G3_ACTTE</name>
<evidence type="ECO:0000256" key="3">
    <source>
        <dbReference type="ARBA" id="ARBA00023157"/>
    </source>
</evidence>
<keyword evidence="6" id="KW-1185">Reference proteome</keyword>
<reference evidence="7" key="1">
    <citation type="submission" date="2025-08" db="UniProtKB">
        <authorList>
            <consortium name="RefSeq"/>
        </authorList>
    </citation>
    <scope>IDENTIFICATION</scope>
    <source>
        <tissue evidence="7">Tentacle</tissue>
    </source>
</reference>
<dbReference type="InParanoid" id="A0A6P8J9G3"/>
<dbReference type="SUPFAM" id="SSF49854">
    <property type="entry name" value="Spermadhesin, CUB domain"/>
    <property type="match status" value="1"/>
</dbReference>
<dbReference type="InterPro" id="IPR003591">
    <property type="entry name" value="Leu-rich_rpt_typical-subtyp"/>
</dbReference>
<gene>
    <name evidence="7" type="primary">LOC116308153</name>
</gene>